<protein>
    <recommendedName>
        <fullName evidence="4">Class III signal peptide-containing protein</fullName>
    </recommendedName>
</protein>
<evidence type="ECO:0000313" key="2">
    <source>
        <dbReference type="EMBL" id="MBT4870768.1"/>
    </source>
</evidence>
<gene>
    <name evidence="2" type="ORF">HON47_04290</name>
</gene>
<evidence type="ECO:0000256" key="1">
    <source>
        <dbReference type="SAM" id="Phobius"/>
    </source>
</evidence>
<organism evidence="2 3">
    <name type="scientific">Candidatus Iainarchaeum sp</name>
    <dbReference type="NCBI Taxonomy" id="3101447"/>
    <lineage>
        <taxon>Archaea</taxon>
        <taxon>Candidatus Iainarchaeota</taxon>
        <taxon>Candidatus Iainarchaeia</taxon>
        <taxon>Candidatus Iainarchaeales</taxon>
        <taxon>Candidatus Iainarchaeaceae</taxon>
        <taxon>Candidatus Iainarchaeum</taxon>
    </lineage>
</organism>
<keyword evidence="1" id="KW-1133">Transmembrane helix</keyword>
<keyword evidence="1" id="KW-0812">Transmembrane</keyword>
<accession>A0A8T5GGC3</accession>
<proteinExistence type="predicted"/>
<dbReference type="AlphaFoldDB" id="A0A8T5GGC3"/>
<reference evidence="2" key="1">
    <citation type="journal article" date="2021" name="ISME J.">
        <title>Mercury methylation by metabolically versatile and cosmopolitan marine bacteria.</title>
        <authorList>
            <person name="Lin H."/>
            <person name="Ascher D.B."/>
            <person name="Myung Y."/>
            <person name="Lamborg C.H."/>
            <person name="Hallam S.J."/>
            <person name="Gionfriddo C.M."/>
            <person name="Holt K.E."/>
            <person name="Moreau J.W."/>
        </authorList>
    </citation>
    <scope>NUCLEOTIDE SEQUENCE</scope>
    <source>
        <strain evidence="2">SI075_bin30</strain>
    </source>
</reference>
<evidence type="ECO:0000313" key="3">
    <source>
        <dbReference type="Proteomes" id="UP000722459"/>
    </source>
</evidence>
<dbReference type="EMBL" id="JABJNZ010000057">
    <property type="protein sequence ID" value="MBT4870768.1"/>
    <property type="molecule type" value="Genomic_DNA"/>
</dbReference>
<feature type="transmembrane region" description="Helical" evidence="1">
    <location>
        <begin position="21"/>
        <end position="41"/>
    </location>
</feature>
<comment type="caution">
    <text evidence="2">The sequence shown here is derived from an EMBL/GenBank/DDBJ whole genome shotgun (WGS) entry which is preliminary data.</text>
</comment>
<dbReference type="Proteomes" id="UP000722459">
    <property type="component" value="Unassembled WGS sequence"/>
</dbReference>
<sequence>MNVQGFFDKKFSKKVQAQVSLEYLLILAAFFSALAIALPAINYSVDQFVQANDTMLAKNISQKLEEQFSLFEFLADGSKKTFEFVPTKDISISMQNNQLTVFTKQKSFIIQTNSKQNFSHEFDSKFEIILTKTKGKTEIYFN</sequence>
<keyword evidence="1" id="KW-0472">Membrane</keyword>
<evidence type="ECO:0008006" key="4">
    <source>
        <dbReference type="Google" id="ProtNLM"/>
    </source>
</evidence>
<name>A0A8T5GGC3_9ARCH</name>